<accession>A0A917ZDR0</accession>
<dbReference type="AlphaFoldDB" id="A0A917ZDR0"/>
<evidence type="ECO:0000256" key="1">
    <source>
        <dbReference type="ARBA" id="ARBA00022801"/>
    </source>
</evidence>
<dbReference type="EMBL" id="BMLT01000004">
    <property type="protein sequence ID" value="GGO80933.1"/>
    <property type="molecule type" value="Genomic_DNA"/>
</dbReference>
<dbReference type="Gene3D" id="3.40.50.1000">
    <property type="entry name" value="HAD superfamily/HAD-like"/>
    <property type="match status" value="1"/>
</dbReference>
<dbReference type="Pfam" id="PF00702">
    <property type="entry name" value="Hydrolase"/>
    <property type="match status" value="1"/>
</dbReference>
<dbReference type="PANTHER" id="PTHR43316">
    <property type="entry name" value="HYDROLASE, HALOACID DELAHOGENASE-RELATED"/>
    <property type="match status" value="1"/>
</dbReference>
<sequence length="176" mass="18983">MTTGVKTDFATLAKITLQALAARYKIKLSDVQVADVLGGFSSLPAHSDIKPALSKLREQGFRTVAFSNSSLGLIAEQIKNAGLNDYFSDIVSVEEAGTFKPSERAYQFVSAKLGKPSGQLRLVAAHDWDTHGALCAGLKAAYIDRSGAPYNPLYKKPEIFGNSMDEVVNQIISNDN</sequence>
<comment type="caution">
    <text evidence="2">The sequence shown here is derived from an EMBL/GenBank/DDBJ whole genome shotgun (WGS) entry which is preliminary data.</text>
</comment>
<evidence type="ECO:0000313" key="2">
    <source>
        <dbReference type="EMBL" id="GGO80933.1"/>
    </source>
</evidence>
<dbReference type="InterPro" id="IPR006439">
    <property type="entry name" value="HAD-SF_hydro_IA"/>
</dbReference>
<dbReference type="InterPro" id="IPR023214">
    <property type="entry name" value="HAD_sf"/>
</dbReference>
<dbReference type="InterPro" id="IPR051540">
    <property type="entry name" value="S-2-haloacid_dehalogenase"/>
</dbReference>
<proteinExistence type="predicted"/>
<dbReference type="Gene3D" id="1.10.150.240">
    <property type="entry name" value="Putative phosphatase, domain 2"/>
    <property type="match status" value="1"/>
</dbReference>
<dbReference type="InterPro" id="IPR023198">
    <property type="entry name" value="PGP-like_dom2"/>
</dbReference>
<evidence type="ECO:0000313" key="3">
    <source>
        <dbReference type="Proteomes" id="UP000599578"/>
    </source>
</evidence>
<evidence type="ECO:0008006" key="4">
    <source>
        <dbReference type="Google" id="ProtNLM"/>
    </source>
</evidence>
<dbReference type="Proteomes" id="UP000599578">
    <property type="component" value="Unassembled WGS sequence"/>
</dbReference>
<dbReference type="SUPFAM" id="SSF56784">
    <property type="entry name" value="HAD-like"/>
    <property type="match status" value="1"/>
</dbReference>
<keyword evidence="1" id="KW-0378">Hydrolase</keyword>
<protein>
    <recommendedName>
        <fullName evidence="4">Haloacid dehalogenase, type II</fullName>
    </recommendedName>
</protein>
<dbReference type="PANTHER" id="PTHR43316:SF3">
    <property type="entry name" value="HALOACID DEHALOGENASE, TYPE II (AFU_ORTHOLOGUE AFUA_2G07750)-RELATED"/>
    <property type="match status" value="1"/>
</dbReference>
<name>A0A917ZDR0_9GAMM</name>
<dbReference type="GO" id="GO:0016787">
    <property type="term" value="F:hydrolase activity"/>
    <property type="evidence" value="ECO:0007669"/>
    <property type="project" value="UniProtKB-KW"/>
</dbReference>
<dbReference type="InterPro" id="IPR036412">
    <property type="entry name" value="HAD-like_sf"/>
</dbReference>
<dbReference type="PRINTS" id="PR00413">
    <property type="entry name" value="HADHALOGNASE"/>
</dbReference>
<keyword evidence="3" id="KW-1185">Reference proteome</keyword>
<gene>
    <name evidence="2" type="ORF">GCM10011348_18770</name>
</gene>
<reference evidence="2 3" key="1">
    <citation type="journal article" date="2014" name="Int. J. Syst. Evol. Microbiol.">
        <title>Complete genome sequence of Corynebacterium casei LMG S-19264T (=DSM 44701T), isolated from a smear-ripened cheese.</title>
        <authorList>
            <consortium name="US DOE Joint Genome Institute (JGI-PGF)"/>
            <person name="Walter F."/>
            <person name="Albersmeier A."/>
            <person name="Kalinowski J."/>
            <person name="Ruckert C."/>
        </authorList>
    </citation>
    <scope>NUCLEOTIDE SEQUENCE [LARGE SCALE GENOMIC DNA]</scope>
    <source>
        <strain evidence="2 3">CGMCC 1.7286</strain>
    </source>
</reference>
<organism evidence="2 3">
    <name type="scientific">Marinobacterium nitratireducens</name>
    <dbReference type="NCBI Taxonomy" id="518897"/>
    <lineage>
        <taxon>Bacteria</taxon>
        <taxon>Pseudomonadati</taxon>
        <taxon>Pseudomonadota</taxon>
        <taxon>Gammaproteobacteria</taxon>
        <taxon>Oceanospirillales</taxon>
        <taxon>Oceanospirillaceae</taxon>
        <taxon>Marinobacterium</taxon>
    </lineage>
</organism>